<dbReference type="PANTHER" id="PTHR48475">
    <property type="entry name" value="RIBONUCLEASE H"/>
    <property type="match status" value="1"/>
</dbReference>
<dbReference type="EMBL" id="FUXM01000008">
    <property type="protein sequence ID" value="SJZ83068.1"/>
    <property type="molecule type" value="Genomic_DNA"/>
</dbReference>
<dbReference type="RefSeq" id="WP_078665131.1">
    <property type="nucleotide sequence ID" value="NZ_FUXM01000008.1"/>
</dbReference>
<dbReference type="InterPro" id="IPR012337">
    <property type="entry name" value="RNaseH-like_sf"/>
</dbReference>
<feature type="domain" description="RNase H type-1" evidence="1">
    <location>
        <begin position="1"/>
        <end position="137"/>
    </location>
</feature>
<dbReference type="Pfam" id="PF13456">
    <property type="entry name" value="RVT_3"/>
    <property type="match status" value="1"/>
</dbReference>
<dbReference type="SUPFAM" id="SSF53098">
    <property type="entry name" value="Ribonuclease H-like"/>
    <property type="match status" value="1"/>
</dbReference>
<dbReference type="CDD" id="cd09279">
    <property type="entry name" value="RNase_HI_like"/>
    <property type="match status" value="1"/>
</dbReference>
<evidence type="ECO:0000313" key="3">
    <source>
        <dbReference type="Proteomes" id="UP000189933"/>
    </source>
</evidence>
<evidence type="ECO:0000313" key="2">
    <source>
        <dbReference type="EMBL" id="SJZ83068.1"/>
    </source>
</evidence>
<dbReference type="PANTHER" id="PTHR48475:SF1">
    <property type="entry name" value="RNASE H TYPE-1 DOMAIN-CONTAINING PROTEIN"/>
    <property type="match status" value="1"/>
</dbReference>
<dbReference type="AlphaFoldDB" id="A0A1T4NWB4"/>
<dbReference type="Gene3D" id="3.30.420.10">
    <property type="entry name" value="Ribonuclease H-like superfamily/Ribonuclease H"/>
    <property type="match status" value="1"/>
</dbReference>
<dbReference type="InterPro" id="IPR002156">
    <property type="entry name" value="RNaseH_domain"/>
</dbReference>
<dbReference type="GO" id="GO:0004523">
    <property type="term" value="F:RNA-DNA hybrid ribonuclease activity"/>
    <property type="evidence" value="ECO:0007669"/>
    <property type="project" value="InterPro"/>
</dbReference>
<proteinExistence type="predicted"/>
<keyword evidence="3" id="KW-1185">Reference proteome</keyword>
<evidence type="ECO:0000259" key="1">
    <source>
        <dbReference type="PROSITE" id="PS50879"/>
    </source>
</evidence>
<name>A0A1T4NWB4_9FIRM</name>
<dbReference type="OrthoDB" id="7845843at2"/>
<protein>
    <submittedName>
        <fullName evidence="2">Ribonuclease HI</fullName>
    </submittedName>
</protein>
<gene>
    <name evidence="2" type="ORF">SAMN02745885_01039</name>
</gene>
<dbReference type="Proteomes" id="UP000189933">
    <property type="component" value="Unassembled WGS sequence"/>
</dbReference>
<reference evidence="3" key="1">
    <citation type="submission" date="2017-02" db="EMBL/GenBank/DDBJ databases">
        <authorList>
            <person name="Varghese N."/>
            <person name="Submissions S."/>
        </authorList>
    </citation>
    <scope>NUCLEOTIDE SEQUENCE [LARGE SCALE GENOMIC DNA]</scope>
    <source>
        <strain evidence="3">DSM 16521</strain>
    </source>
</reference>
<organism evidence="2 3">
    <name type="scientific">Carboxydocella sporoproducens DSM 16521</name>
    <dbReference type="NCBI Taxonomy" id="1121270"/>
    <lineage>
        <taxon>Bacteria</taxon>
        <taxon>Bacillati</taxon>
        <taxon>Bacillota</taxon>
        <taxon>Clostridia</taxon>
        <taxon>Eubacteriales</taxon>
        <taxon>Clostridiales Family XVI. Incertae Sedis</taxon>
        <taxon>Carboxydocella</taxon>
    </lineage>
</organism>
<dbReference type="InterPro" id="IPR036397">
    <property type="entry name" value="RNaseH_sf"/>
</dbReference>
<sequence>MKAILFTDGGSRGNPGPAGCGWVLLNPEGEVLTEGCHFLGLATNNVAEYTALIKGLAAAQALGVTELVVKADSELMIRQLKGIYKVKNEGLKPLFARVKELARNFRQVTYQHIPREQNQRADALANQAMDRQASFEA</sequence>
<dbReference type="GO" id="GO:0003676">
    <property type="term" value="F:nucleic acid binding"/>
    <property type="evidence" value="ECO:0007669"/>
    <property type="project" value="InterPro"/>
</dbReference>
<accession>A0A1T4NWB4</accession>
<dbReference type="PROSITE" id="PS50879">
    <property type="entry name" value="RNASE_H_1"/>
    <property type="match status" value="1"/>
</dbReference>